<evidence type="ECO:0000256" key="6">
    <source>
        <dbReference type="ARBA" id="ARBA00013023"/>
    </source>
</evidence>
<evidence type="ECO:0000256" key="11">
    <source>
        <dbReference type="ARBA" id="ARBA00022741"/>
    </source>
</evidence>
<evidence type="ECO:0000256" key="10">
    <source>
        <dbReference type="ARBA" id="ARBA00022723"/>
    </source>
</evidence>
<evidence type="ECO:0000256" key="14">
    <source>
        <dbReference type="ARBA" id="ARBA00022909"/>
    </source>
</evidence>
<dbReference type="PROSITE" id="PS01011">
    <property type="entry name" value="FOLYLPOLYGLU_SYNT_1"/>
    <property type="match status" value="1"/>
</dbReference>
<dbReference type="Gene3D" id="3.90.190.20">
    <property type="entry name" value="Mur ligase, C-terminal domain"/>
    <property type="match status" value="1"/>
</dbReference>
<keyword evidence="12 18" id="KW-0067">ATP-binding</keyword>
<comment type="cofactor">
    <cofactor evidence="1">
        <name>Mg(2+)</name>
        <dbReference type="ChEBI" id="CHEBI:18420"/>
    </cofactor>
</comment>
<sequence>MGDIQVKTKEEVINWIHGREKLGIKPGLERMEWMLERVGHPERHLKFVHVAGTNGKGSTVSFTSQVLRRNGYTVGTFTSPYLIDFTNRIQVNGEDISEEDLVEIVNQLIPLAKELEQTELGGPSEFEVVTMIAILYFGKISKPDIIIWETGLGGRLDSTNVVYPLVSVITNIGYDHMEYLGDDLKSIAWEKAGIIKSGVPVVSGVEQDEAKAVIHEVAKAKRATIYQFGEQFSVVKNKIDYSGSNFDFKDVFLTMPNIEISLIGAHQVKNAAVALMTLEVLRQFYAFQIEEDSVYSGMKYTNWPGRLEKILEEPLVILDGAHNPDGATSLAEAIQLFEYKRLILVTGILKDKAIQGFYQPLVPLADTLIITEPEFPRAAKAEEVAEIVHSIGGAKKVLVNANWKEAVNTAIREAGKEDLVIITGSLYMISDVRKYIFEYYKKS</sequence>
<evidence type="ECO:0000256" key="18">
    <source>
        <dbReference type="PIRNR" id="PIRNR001563"/>
    </source>
</evidence>
<feature type="domain" description="Mur ligase C-terminal" evidence="19">
    <location>
        <begin position="305"/>
        <end position="425"/>
    </location>
</feature>
<dbReference type="SUPFAM" id="SSF53244">
    <property type="entry name" value="MurD-like peptide ligases, peptide-binding domain"/>
    <property type="match status" value="1"/>
</dbReference>
<evidence type="ECO:0000259" key="19">
    <source>
        <dbReference type="Pfam" id="PF02875"/>
    </source>
</evidence>
<dbReference type="PANTHER" id="PTHR11136:SF0">
    <property type="entry name" value="DIHYDROFOLATE SYNTHETASE-RELATED"/>
    <property type="match status" value="1"/>
</dbReference>
<organism evidence="21 22">
    <name type="scientific">Tepidibacillus fermentans</name>
    <dbReference type="NCBI Taxonomy" id="1281767"/>
    <lineage>
        <taxon>Bacteria</taxon>
        <taxon>Bacillati</taxon>
        <taxon>Bacillota</taxon>
        <taxon>Bacilli</taxon>
        <taxon>Bacillales</taxon>
        <taxon>Bacillaceae</taxon>
        <taxon>Tepidibacillus</taxon>
    </lineage>
</organism>
<dbReference type="InterPro" id="IPR036615">
    <property type="entry name" value="Mur_ligase_C_dom_sf"/>
</dbReference>
<dbReference type="GO" id="GO:0046656">
    <property type="term" value="P:folic acid biosynthetic process"/>
    <property type="evidence" value="ECO:0007669"/>
    <property type="project" value="UniProtKB-KW"/>
</dbReference>
<feature type="domain" description="Mur ligase central" evidence="20">
    <location>
        <begin position="50"/>
        <end position="277"/>
    </location>
</feature>
<evidence type="ECO:0000256" key="13">
    <source>
        <dbReference type="ARBA" id="ARBA00022842"/>
    </source>
</evidence>
<evidence type="ECO:0000256" key="12">
    <source>
        <dbReference type="ARBA" id="ARBA00022840"/>
    </source>
</evidence>
<keyword evidence="10" id="KW-0479">Metal-binding</keyword>
<dbReference type="SUPFAM" id="SSF53623">
    <property type="entry name" value="MurD-like peptide ligases, catalytic domain"/>
    <property type="match status" value="1"/>
</dbReference>
<comment type="pathway">
    <text evidence="2">Cofactor biosynthesis; tetrahydrofolate biosynthesis; 7,8-dihydrofolate from 2-amino-4-hydroxy-6-hydroxymethyl-7,8-dihydropteridine diphosphate and 4-aminobenzoate: step 2/2.</text>
</comment>
<comment type="caution">
    <text evidence="21">The sequence shown here is derived from an EMBL/GenBank/DDBJ whole genome shotgun (WGS) entry which is preliminary data.</text>
</comment>
<keyword evidence="9 18" id="KW-0436">Ligase</keyword>
<evidence type="ECO:0000256" key="7">
    <source>
        <dbReference type="ARBA" id="ARBA00013025"/>
    </source>
</evidence>
<evidence type="ECO:0000256" key="17">
    <source>
        <dbReference type="ARBA" id="ARBA00049161"/>
    </source>
</evidence>
<evidence type="ECO:0000313" key="21">
    <source>
        <dbReference type="EMBL" id="TCS79042.1"/>
    </source>
</evidence>
<dbReference type="GO" id="GO:0005737">
    <property type="term" value="C:cytoplasm"/>
    <property type="evidence" value="ECO:0007669"/>
    <property type="project" value="TreeGrafter"/>
</dbReference>
<dbReference type="Gene3D" id="3.40.1190.10">
    <property type="entry name" value="Mur-like, catalytic domain"/>
    <property type="match status" value="1"/>
</dbReference>
<comment type="pathway">
    <text evidence="3">Cofactor biosynthesis; tetrahydrofolylpolyglutamate biosynthesis.</text>
</comment>
<comment type="subunit">
    <text evidence="5">Monomer.</text>
</comment>
<dbReference type="RefSeq" id="WP_132770315.1">
    <property type="nucleotide sequence ID" value="NZ_SMAB01000023.1"/>
</dbReference>
<accession>A0A4V2URW8</accession>
<dbReference type="Pfam" id="PF02875">
    <property type="entry name" value="Mur_ligase_C"/>
    <property type="match status" value="1"/>
</dbReference>
<proteinExistence type="inferred from homology"/>
<evidence type="ECO:0000313" key="22">
    <source>
        <dbReference type="Proteomes" id="UP000295788"/>
    </source>
</evidence>
<comment type="catalytic activity">
    <reaction evidence="17">
        <text>7,8-dihydropteroate + L-glutamate + ATP = 7,8-dihydrofolate + ADP + phosphate + H(+)</text>
        <dbReference type="Rhea" id="RHEA:23584"/>
        <dbReference type="ChEBI" id="CHEBI:15378"/>
        <dbReference type="ChEBI" id="CHEBI:17839"/>
        <dbReference type="ChEBI" id="CHEBI:29985"/>
        <dbReference type="ChEBI" id="CHEBI:30616"/>
        <dbReference type="ChEBI" id="CHEBI:43474"/>
        <dbReference type="ChEBI" id="CHEBI:57451"/>
        <dbReference type="ChEBI" id="CHEBI:456216"/>
        <dbReference type="EC" id="6.3.2.12"/>
    </reaction>
</comment>
<dbReference type="Proteomes" id="UP000295788">
    <property type="component" value="Unassembled WGS sequence"/>
</dbReference>
<dbReference type="GO" id="GO:0046872">
    <property type="term" value="F:metal ion binding"/>
    <property type="evidence" value="ECO:0007669"/>
    <property type="project" value="UniProtKB-KW"/>
</dbReference>
<dbReference type="OrthoDB" id="9809356at2"/>
<comment type="similarity">
    <text evidence="4 18">Belongs to the folylpolyglutamate synthase family.</text>
</comment>
<dbReference type="InterPro" id="IPR036565">
    <property type="entry name" value="Mur-like_cat_sf"/>
</dbReference>
<evidence type="ECO:0000256" key="8">
    <source>
        <dbReference type="ARBA" id="ARBA00019357"/>
    </source>
</evidence>
<dbReference type="InterPro" id="IPR013221">
    <property type="entry name" value="Mur_ligase_cen"/>
</dbReference>
<keyword evidence="13" id="KW-0460">Magnesium</keyword>
<reference evidence="21 22" key="1">
    <citation type="submission" date="2019-03" db="EMBL/GenBank/DDBJ databases">
        <title>Genomic Encyclopedia of Type Strains, Phase IV (KMG-IV): sequencing the most valuable type-strain genomes for metagenomic binning, comparative biology and taxonomic classification.</title>
        <authorList>
            <person name="Goeker M."/>
        </authorList>
    </citation>
    <scope>NUCLEOTIDE SEQUENCE [LARGE SCALE GENOMIC DNA]</scope>
    <source>
        <strain evidence="21 22">DSM 23802</strain>
    </source>
</reference>
<gene>
    <name evidence="21" type="ORF">EDD72_1233</name>
</gene>
<dbReference type="FunFam" id="3.40.1190.10:FF:000004">
    <property type="entry name" value="Dihydrofolate synthase/folylpolyglutamate synthase"/>
    <property type="match status" value="1"/>
</dbReference>
<dbReference type="EC" id="6.3.2.12" evidence="6"/>
<dbReference type="NCBIfam" id="TIGR01499">
    <property type="entry name" value="folC"/>
    <property type="match status" value="1"/>
</dbReference>
<evidence type="ECO:0000256" key="9">
    <source>
        <dbReference type="ARBA" id="ARBA00022598"/>
    </source>
</evidence>
<dbReference type="InterPro" id="IPR018109">
    <property type="entry name" value="Folylpolyglutamate_synth_CS"/>
</dbReference>
<evidence type="ECO:0000256" key="5">
    <source>
        <dbReference type="ARBA" id="ARBA00011245"/>
    </source>
</evidence>
<dbReference type="EMBL" id="SMAB01000023">
    <property type="protein sequence ID" value="TCS79042.1"/>
    <property type="molecule type" value="Genomic_DNA"/>
</dbReference>
<dbReference type="InterPro" id="IPR004101">
    <property type="entry name" value="Mur_ligase_C"/>
</dbReference>
<dbReference type="AlphaFoldDB" id="A0A4V2URW8"/>
<dbReference type="Pfam" id="PF08245">
    <property type="entry name" value="Mur_ligase_M"/>
    <property type="match status" value="1"/>
</dbReference>
<dbReference type="GO" id="GO:0008841">
    <property type="term" value="F:dihydrofolate synthase activity"/>
    <property type="evidence" value="ECO:0007669"/>
    <property type="project" value="UniProtKB-EC"/>
</dbReference>
<evidence type="ECO:0000259" key="20">
    <source>
        <dbReference type="Pfam" id="PF08245"/>
    </source>
</evidence>
<keyword evidence="11 18" id="KW-0547">Nucleotide-binding</keyword>
<evidence type="ECO:0000256" key="1">
    <source>
        <dbReference type="ARBA" id="ARBA00001946"/>
    </source>
</evidence>
<keyword evidence="22" id="KW-1185">Reference proteome</keyword>
<dbReference type="PANTHER" id="PTHR11136">
    <property type="entry name" value="FOLYLPOLYGLUTAMATE SYNTHASE-RELATED"/>
    <property type="match status" value="1"/>
</dbReference>
<dbReference type="PIRSF" id="PIRSF001563">
    <property type="entry name" value="Folylpolyglu_synth"/>
    <property type="match status" value="1"/>
</dbReference>
<evidence type="ECO:0000256" key="16">
    <source>
        <dbReference type="ARBA" id="ARBA00047493"/>
    </source>
</evidence>
<dbReference type="GO" id="GO:0005524">
    <property type="term" value="F:ATP binding"/>
    <property type="evidence" value="ECO:0007669"/>
    <property type="project" value="UniProtKB-KW"/>
</dbReference>
<keyword evidence="14" id="KW-0289">Folate biosynthesis</keyword>
<dbReference type="EC" id="6.3.2.17" evidence="7"/>
<dbReference type="GO" id="GO:0004326">
    <property type="term" value="F:tetrahydrofolylpolyglutamate synthase activity"/>
    <property type="evidence" value="ECO:0007669"/>
    <property type="project" value="UniProtKB-EC"/>
</dbReference>
<evidence type="ECO:0000256" key="15">
    <source>
        <dbReference type="ARBA" id="ARBA00030592"/>
    </source>
</evidence>
<protein>
    <recommendedName>
        <fullName evidence="8">Dihydrofolate synthase/folylpolyglutamate synthase</fullName>
        <ecNumber evidence="6">6.3.2.12</ecNumber>
        <ecNumber evidence="7">6.3.2.17</ecNumber>
    </recommendedName>
    <alternativeName>
        <fullName evidence="15">Tetrahydrofolylpolyglutamate synthase</fullName>
    </alternativeName>
</protein>
<evidence type="ECO:0000256" key="4">
    <source>
        <dbReference type="ARBA" id="ARBA00008276"/>
    </source>
</evidence>
<evidence type="ECO:0000256" key="3">
    <source>
        <dbReference type="ARBA" id="ARBA00005150"/>
    </source>
</evidence>
<dbReference type="InterPro" id="IPR001645">
    <property type="entry name" value="Folylpolyglutamate_synth"/>
</dbReference>
<name>A0A4V2URW8_9BACI</name>
<evidence type="ECO:0000256" key="2">
    <source>
        <dbReference type="ARBA" id="ARBA00004799"/>
    </source>
</evidence>
<comment type="catalytic activity">
    <reaction evidence="16">
        <text>(6S)-5,6,7,8-tetrahydrofolyl-(gamma-L-Glu)(n) + L-glutamate + ATP = (6S)-5,6,7,8-tetrahydrofolyl-(gamma-L-Glu)(n+1) + ADP + phosphate + H(+)</text>
        <dbReference type="Rhea" id="RHEA:10580"/>
        <dbReference type="Rhea" id="RHEA-COMP:14738"/>
        <dbReference type="Rhea" id="RHEA-COMP:14740"/>
        <dbReference type="ChEBI" id="CHEBI:15378"/>
        <dbReference type="ChEBI" id="CHEBI:29985"/>
        <dbReference type="ChEBI" id="CHEBI:30616"/>
        <dbReference type="ChEBI" id="CHEBI:43474"/>
        <dbReference type="ChEBI" id="CHEBI:141005"/>
        <dbReference type="ChEBI" id="CHEBI:456216"/>
        <dbReference type="EC" id="6.3.2.17"/>
    </reaction>
</comment>